<evidence type="ECO:0000313" key="2">
    <source>
        <dbReference type="EMBL" id="GGG31115.1"/>
    </source>
</evidence>
<dbReference type="EMBL" id="BMKS01000004">
    <property type="protein sequence ID" value="GGG31115.1"/>
    <property type="molecule type" value="Genomic_DNA"/>
</dbReference>
<gene>
    <name evidence="2" type="ORF">GCM10010964_18820</name>
</gene>
<dbReference type="AlphaFoldDB" id="A0A8J3EDJ6"/>
<evidence type="ECO:0000313" key="3">
    <source>
        <dbReference type="Proteomes" id="UP000597507"/>
    </source>
</evidence>
<reference evidence="2 3" key="1">
    <citation type="journal article" date="2014" name="Int. J. Syst. Evol. Microbiol.">
        <title>Complete genome sequence of Corynebacterium casei LMG S-19264T (=DSM 44701T), isolated from a smear-ripened cheese.</title>
        <authorList>
            <consortium name="US DOE Joint Genome Institute (JGI-PGF)"/>
            <person name="Walter F."/>
            <person name="Albersmeier A."/>
            <person name="Kalinowski J."/>
            <person name="Ruckert C."/>
        </authorList>
    </citation>
    <scope>NUCLEOTIDE SEQUENCE [LARGE SCALE GENOMIC DNA]</scope>
    <source>
        <strain evidence="2 3">CGMCC 1.16330</strain>
    </source>
</reference>
<dbReference type="Proteomes" id="UP000597507">
    <property type="component" value="Unassembled WGS sequence"/>
</dbReference>
<name>A0A8J3EDJ6_9PROT</name>
<comment type="caution">
    <text evidence="2">The sequence shown here is derived from an EMBL/GenBank/DDBJ whole genome shotgun (WGS) entry which is preliminary data.</text>
</comment>
<feature type="compositionally biased region" description="Pro residues" evidence="1">
    <location>
        <begin position="59"/>
        <end position="69"/>
    </location>
</feature>
<evidence type="ECO:0000256" key="1">
    <source>
        <dbReference type="SAM" id="MobiDB-lite"/>
    </source>
</evidence>
<sequence length="160" mass="16253">MAVLFSAATRGFYDPQLHAPASVPEDAVPISREEHAALLAGQAAGKRIIPGADGRPELADPPAPPPPPPVRRLAPLAFRRRFPPATRAAITLAAAQALAAGDPTLQVFLDDLAASRFVDLDAPETRAGVAAMVAAGLLTESEAAAVLADGTPDEAAGSPA</sequence>
<proteinExistence type="predicted"/>
<keyword evidence="3" id="KW-1185">Reference proteome</keyword>
<accession>A0A8J3EDJ6</accession>
<protein>
    <submittedName>
        <fullName evidence="2">Uncharacterized protein</fullName>
    </submittedName>
</protein>
<feature type="region of interest" description="Disordered" evidence="1">
    <location>
        <begin position="50"/>
        <end position="69"/>
    </location>
</feature>
<organism evidence="2 3">
    <name type="scientific">Caldovatus sediminis</name>
    <dbReference type="NCBI Taxonomy" id="2041189"/>
    <lineage>
        <taxon>Bacteria</taxon>
        <taxon>Pseudomonadati</taxon>
        <taxon>Pseudomonadota</taxon>
        <taxon>Alphaproteobacteria</taxon>
        <taxon>Acetobacterales</taxon>
        <taxon>Roseomonadaceae</taxon>
        <taxon>Caldovatus</taxon>
    </lineage>
</organism>